<keyword evidence="1" id="KW-0472">Membrane</keyword>
<gene>
    <name evidence="2" type="ORF">C9I88_16630</name>
    <name evidence="3" type="ORF">C9J52_15445</name>
</gene>
<evidence type="ECO:0000313" key="4">
    <source>
        <dbReference type="Proteomes" id="UP000241190"/>
    </source>
</evidence>
<dbReference type="EMBL" id="PYLW01000024">
    <property type="protein sequence ID" value="PSV92113.1"/>
    <property type="molecule type" value="Genomic_DNA"/>
</dbReference>
<dbReference type="EMBL" id="PYOP01000028">
    <property type="protein sequence ID" value="PSW93373.1"/>
    <property type="molecule type" value="Genomic_DNA"/>
</dbReference>
<dbReference type="Proteomes" id="UP000241954">
    <property type="component" value="Unassembled WGS sequence"/>
</dbReference>
<evidence type="ECO:0000313" key="5">
    <source>
        <dbReference type="Proteomes" id="UP000241954"/>
    </source>
</evidence>
<keyword evidence="4" id="KW-1185">Reference proteome</keyword>
<comment type="caution">
    <text evidence="2">The sequence shown here is derived from an EMBL/GenBank/DDBJ whole genome shotgun (WGS) entry which is preliminary data.</text>
</comment>
<feature type="transmembrane region" description="Helical" evidence="1">
    <location>
        <begin position="116"/>
        <end position="136"/>
    </location>
</feature>
<dbReference type="Proteomes" id="UP000241190">
    <property type="component" value="Unassembled WGS sequence"/>
</dbReference>
<sequence>MANFSTHFTIAAIVSGLTATTLLSADHISPSIALWMTFFGTIGGLLPDIDSDHSTSMKALFTLLAGFCCFLLISHIYTHVAMVELILYVVSLFITIRYFGKAVFDRCTVHRGACHSISFVTLIALCCVHICVLLGHTATDSWFAGGFVLLGGIVHLVLDEIYSVDLSNKRFKSSFGTALKPFAFTKPFISLAQVIAIVILFDLAPSYDGALQVVTNWSHFQFTPVWFNLNDTKQWLLHMFYITPRDLHAFYQRF</sequence>
<organism evidence="2 5">
    <name type="scientific">Photobacterium iliopiscarium</name>
    <dbReference type="NCBI Taxonomy" id="56192"/>
    <lineage>
        <taxon>Bacteria</taxon>
        <taxon>Pseudomonadati</taxon>
        <taxon>Pseudomonadota</taxon>
        <taxon>Gammaproteobacteria</taxon>
        <taxon>Vibrionales</taxon>
        <taxon>Vibrionaceae</taxon>
        <taxon>Photobacterium</taxon>
    </lineage>
</organism>
<dbReference type="OrthoDB" id="5295350at2"/>
<evidence type="ECO:0000256" key="1">
    <source>
        <dbReference type="SAM" id="Phobius"/>
    </source>
</evidence>
<reference evidence="2 5" key="1">
    <citation type="submission" date="2018-01" db="EMBL/GenBank/DDBJ databases">
        <title>Whole genome sequencing of Histamine producing bacteria.</title>
        <authorList>
            <person name="Butler K."/>
        </authorList>
    </citation>
    <scope>NUCLEOTIDE SEQUENCE [LARGE SCALE GENOMIC DNA]</scope>
    <source>
        <strain evidence="3 4">ATCC 51761</strain>
        <strain evidence="2 5">NCIMB 13481</strain>
    </source>
</reference>
<feature type="transmembrane region" description="Helical" evidence="1">
    <location>
        <begin position="28"/>
        <end position="47"/>
    </location>
</feature>
<evidence type="ECO:0000313" key="2">
    <source>
        <dbReference type="EMBL" id="PSV92113.1"/>
    </source>
</evidence>
<evidence type="ECO:0000313" key="3">
    <source>
        <dbReference type="EMBL" id="PSW93373.1"/>
    </source>
</evidence>
<feature type="transmembrane region" description="Helical" evidence="1">
    <location>
        <begin position="59"/>
        <end position="79"/>
    </location>
</feature>
<dbReference type="InterPro" id="IPR007404">
    <property type="entry name" value="YdjM-like"/>
</dbReference>
<keyword evidence="1" id="KW-0812">Transmembrane</keyword>
<dbReference type="GeneID" id="93550174"/>
<dbReference type="AlphaFoldDB" id="A0A0D8PRN0"/>
<protein>
    <recommendedName>
        <fullName evidence="6">Metal-dependent hydrolase</fullName>
    </recommendedName>
</protein>
<accession>A0A0D8PRN0</accession>
<dbReference type="Pfam" id="PF04307">
    <property type="entry name" value="YdjM"/>
    <property type="match status" value="1"/>
</dbReference>
<name>A0A0D8PRN0_9GAMM</name>
<feature type="transmembrane region" description="Helical" evidence="1">
    <location>
        <begin position="142"/>
        <end position="162"/>
    </location>
</feature>
<evidence type="ECO:0008006" key="6">
    <source>
        <dbReference type="Google" id="ProtNLM"/>
    </source>
</evidence>
<dbReference type="STRING" id="56192.UB38_15390"/>
<proteinExistence type="predicted"/>
<dbReference type="RefSeq" id="WP_045037900.1">
    <property type="nucleotide sequence ID" value="NZ_CAMQYU010000038.1"/>
</dbReference>
<keyword evidence="1" id="KW-1133">Transmembrane helix</keyword>
<feature type="transmembrane region" description="Helical" evidence="1">
    <location>
        <begin position="85"/>
        <end position="104"/>
    </location>
</feature>